<dbReference type="EMBL" id="CP019655">
    <property type="protein sequence ID" value="AVF27577.1"/>
    <property type="molecule type" value="Genomic_DNA"/>
</dbReference>
<reference evidence="2" key="2">
    <citation type="journal article" date="2020" name="Int. J. Med. Microbiol.">
        <title>Discovery of Paenibacillus larvae ERIC V: Phenotypic and genomic comparison to genotypes ERIC I-IV reveal different inventories of virulence factors which correlate with epidemiological prevalences of American Foulbrood.</title>
        <authorList>
            <person name="Beims H."/>
            <person name="Bunk B."/>
            <person name="Erler S."/>
            <person name="Mohr K.I."/>
            <person name="Sproer C."/>
            <person name="Pradella S."/>
            <person name="Gunther G."/>
            <person name="Rohde M."/>
            <person name="von der Ohe W."/>
            <person name="Steinert M."/>
        </authorList>
    </citation>
    <scope>NUCLEOTIDE SEQUENCE</scope>
    <source>
        <strain evidence="2">Eric_III</strain>
    </source>
</reference>
<keyword evidence="1" id="KW-0472">Membrane</keyword>
<evidence type="ECO:0000313" key="4">
    <source>
        <dbReference type="Proteomes" id="UP000239833"/>
    </source>
</evidence>
<reference evidence="4" key="1">
    <citation type="submission" date="2017-02" db="EMBL/GenBank/DDBJ databases">
        <title>Delineation of Paenibacillus larvae strains originating from foulbrood outbreaks.</title>
        <authorList>
            <person name="Beims H."/>
            <person name="Bunk B."/>
            <person name="Sproeer C."/>
            <person name="Mohr K.I."/>
            <person name="Pradella S."/>
            <person name="Guenther G."/>
            <person name="Rohde M."/>
            <person name="von der Ohe W."/>
            <person name="Steinert M."/>
        </authorList>
    </citation>
    <scope>NUCLEOTIDE SEQUENCE [LARGE SCALE GENOMIC DNA]</scope>
    <source>
        <strain evidence="4">Eric_III</strain>
    </source>
</reference>
<feature type="transmembrane region" description="Helical" evidence="1">
    <location>
        <begin position="63"/>
        <end position="81"/>
    </location>
</feature>
<dbReference type="RefSeq" id="WP_079940265.1">
    <property type="nucleotide sequence ID" value="NZ_CP019655.1"/>
</dbReference>
<evidence type="ECO:0000256" key="1">
    <source>
        <dbReference type="SAM" id="Phobius"/>
    </source>
</evidence>
<feature type="transmembrane region" description="Helical" evidence="1">
    <location>
        <begin position="108"/>
        <end position="127"/>
    </location>
</feature>
<organism evidence="2 4">
    <name type="scientific">Paenibacillus larvae subsp. larvae</name>
    <dbReference type="NCBI Taxonomy" id="147375"/>
    <lineage>
        <taxon>Bacteria</taxon>
        <taxon>Bacillati</taxon>
        <taxon>Bacillota</taxon>
        <taxon>Bacilli</taxon>
        <taxon>Bacillales</taxon>
        <taxon>Paenibacillaceae</taxon>
        <taxon>Paenibacillus</taxon>
    </lineage>
</organism>
<sequence>MDKFFGFRLGYIVVSYVVLRATLMNSVSVAATCGSFILFLLPFAFEYFNMLSASRIGKILKEVGMWTSIFGCMASIALMLHELFSKNNNGVTEVKTEHMLLNTLPLEIFWLICGFWVFLGVIDWVVYSTPKEKEFRKELRNLERKKQSSTITFEERVEHYKGRSLES</sequence>
<dbReference type="EMBL" id="CP019655">
    <property type="protein sequence ID" value="AVF27094.1"/>
    <property type="molecule type" value="Genomic_DNA"/>
</dbReference>
<evidence type="ECO:0000313" key="2">
    <source>
        <dbReference type="EMBL" id="AVF27094.1"/>
    </source>
</evidence>
<feature type="transmembrane region" description="Helical" evidence="1">
    <location>
        <begin position="5"/>
        <end position="23"/>
    </location>
</feature>
<keyword evidence="1" id="KW-1133">Transmembrane helix</keyword>
<dbReference type="AlphaFoldDB" id="A0A2L1U2G8"/>
<proteinExistence type="predicted"/>
<name>A0A2L1U2G8_9BACL</name>
<dbReference type="Proteomes" id="UP000239833">
    <property type="component" value="Chromosome"/>
</dbReference>
<keyword evidence="1" id="KW-0812">Transmembrane</keyword>
<accession>A0A2L1U2G8</accession>
<protein>
    <submittedName>
        <fullName evidence="2">Uncharacterized protein</fullName>
    </submittedName>
</protein>
<gene>
    <name evidence="2" type="ORF">ERICIII_02967</name>
    <name evidence="3" type="ORF">ERICIII_03467</name>
</gene>
<feature type="transmembrane region" description="Helical" evidence="1">
    <location>
        <begin position="29"/>
        <end position="51"/>
    </location>
</feature>
<evidence type="ECO:0000313" key="3">
    <source>
        <dbReference type="EMBL" id="AVF27577.1"/>
    </source>
</evidence>